<dbReference type="SUPFAM" id="SSF46565">
    <property type="entry name" value="Chaperone J-domain"/>
    <property type="match status" value="1"/>
</dbReference>
<dbReference type="PRINTS" id="PR00625">
    <property type="entry name" value="JDOMAIN"/>
</dbReference>
<dbReference type="Gene3D" id="2.60.260.20">
    <property type="entry name" value="Urease metallochaperone UreE, N-terminal domain"/>
    <property type="match status" value="2"/>
</dbReference>
<dbReference type="GO" id="GO:0051082">
    <property type="term" value="F:unfolded protein binding"/>
    <property type="evidence" value="ECO:0007669"/>
    <property type="project" value="InterPro"/>
</dbReference>
<dbReference type="SMART" id="SM00271">
    <property type="entry name" value="DnaJ"/>
    <property type="match status" value="1"/>
</dbReference>
<evidence type="ECO:0000259" key="2">
    <source>
        <dbReference type="PROSITE" id="PS50076"/>
    </source>
</evidence>
<dbReference type="CDD" id="cd06257">
    <property type="entry name" value="DnaJ"/>
    <property type="match status" value="1"/>
</dbReference>
<sequence>MMKDYYKILGIDRNASDQDIKKAYRKMALKYHPDKNQSAEAEAKFKEISEAYVVLSDTKHRTLFDTSDSGGSNYFAFNINIDANEIFNKFFKESEQFAEENKMFNVIGMDILKKPRIPKDPLIMRVVEVTLEDILNGAEKTIELKKKTYEKEETKSLAIQIKKGWKDGTKITFKEGGIPSRNRTPADVVALIRVKPHEHFERDGNNLHYKLNITEQDLKNSEFKIPTLDGTVLTVSANDKGDDGKIVLSAIQSYLEGE</sequence>
<dbReference type="Pfam" id="PF01556">
    <property type="entry name" value="DnaJ_C"/>
    <property type="match status" value="1"/>
</dbReference>
<dbReference type="PROSITE" id="PS50076">
    <property type="entry name" value="DNAJ_2"/>
    <property type="match status" value="1"/>
</dbReference>
<dbReference type="EMBL" id="CADEPM010000003">
    <property type="protein sequence ID" value="CAB3403470.1"/>
    <property type="molecule type" value="Genomic_DNA"/>
</dbReference>
<dbReference type="CDD" id="cd10747">
    <property type="entry name" value="DnaJ_C"/>
    <property type="match status" value="1"/>
</dbReference>
<dbReference type="PANTHER" id="PTHR24078:SF553">
    <property type="entry name" value="DNAJ HOMOLOG SUBFAMILY B MEMBER 5"/>
    <property type="match status" value="1"/>
</dbReference>
<feature type="domain" description="J" evidence="2">
    <location>
        <begin position="4"/>
        <end position="68"/>
    </location>
</feature>
<dbReference type="GO" id="GO:0005829">
    <property type="term" value="C:cytosol"/>
    <property type="evidence" value="ECO:0007669"/>
    <property type="project" value="TreeGrafter"/>
</dbReference>
<dbReference type="Pfam" id="PF00226">
    <property type="entry name" value="DnaJ"/>
    <property type="match status" value="1"/>
</dbReference>
<dbReference type="InterPro" id="IPR002939">
    <property type="entry name" value="DnaJ_C"/>
</dbReference>
<name>A0A8S1EQN8_9PELO</name>
<dbReference type="InterPro" id="IPR008971">
    <property type="entry name" value="HSP40/DnaJ_pept-bd"/>
</dbReference>
<reference evidence="3 4" key="1">
    <citation type="submission" date="2020-04" db="EMBL/GenBank/DDBJ databases">
        <authorList>
            <person name="Laetsch R D."/>
            <person name="Stevens L."/>
            <person name="Kumar S."/>
            <person name="Blaxter L. M."/>
        </authorList>
    </citation>
    <scope>NUCLEOTIDE SEQUENCE [LARGE SCALE GENOMIC DNA]</scope>
</reference>
<dbReference type="PANTHER" id="PTHR24078">
    <property type="entry name" value="DNAJ HOMOLOG SUBFAMILY C MEMBER"/>
    <property type="match status" value="1"/>
</dbReference>
<dbReference type="GO" id="GO:0051087">
    <property type="term" value="F:protein-folding chaperone binding"/>
    <property type="evidence" value="ECO:0007669"/>
    <property type="project" value="TreeGrafter"/>
</dbReference>
<evidence type="ECO:0000256" key="1">
    <source>
        <dbReference type="ARBA" id="ARBA00023186"/>
    </source>
</evidence>
<dbReference type="AlphaFoldDB" id="A0A8S1EQN8"/>
<dbReference type="Proteomes" id="UP000494206">
    <property type="component" value="Unassembled WGS sequence"/>
</dbReference>
<proteinExistence type="predicted"/>
<dbReference type="OrthoDB" id="10250354at2759"/>
<dbReference type="Gene3D" id="1.10.287.110">
    <property type="entry name" value="DnaJ domain"/>
    <property type="match status" value="1"/>
</dbReference>
<dbReference type="SUPFAM" id="SSF49493">
    <property type="entry name" value="HSP40/DnaJ peptide-binding domain"/>
    <property type="match status" value="1"/>
</dbReference>
<dbReference type="InterPro" id="IPR001623">
    <property type="entry name" value="DnaJ_domain"/>
</dbReference>
<protein>
    <recommendedName>
        <fullName evidence="2">J domain-containing protein</fullName>
    </recommendedName>
</protein>
<dbReference type="InterPro" id="IPR051339">
    <property type="entry name" value="DnaJ_subfamily_B"/>
</dbReference>
<keyword evidence="4" id="KW-1185">Reference proteome</keyword>
<dbReference type="InterPro" id="IPR036869">
    <property type="entry name" value="J_dom_sf"/>
</dbReference>
<accession>A0A8S1EQN8</accession>
<keyword evidence="1" id="KW-0143">Chaperone</keyword>
<evidence type="ECO:0000313" key="4">
    <source>
        <dbReference type="Proteomes" id="UP000494206"/>
    </source>
</evidence>
<gene>
    <name evidence="3" type="ORF">CBOVIS_LOCUS5937</name>
</gene>
<comment type="caution">
    <text evidence="3">The sequence shown here is derived from an EMBL/GenBank/DDBJ whole genome shotgun (WGS) entry which is preliminary data.</text>
</comment>
<dbReference type="GO" id="GO:0006457">
    <property type="term" value="P:protein folding"/>
    <property type="evidence" value="ECO:0007669"/>
    <property type="project" value="InterPro"/>
</dbReference>
<organism evidence="3 4">
    <name type="scientific">Caenorhabditis bovis</name>
    <dbReference type="NCBI Taxonomy" id="2654633"/>
    <lineage>
        <taxon>Eukaryota</taxon>
        <taxon>Metazoa</taxon>
        <taxon>Ecdysozoa</taxon>
        <taxon>Nematoda</taxon>
        <taxon>Chromadorea</taxon>
        <taxon>Rhabditida</taxon>
        <taxon>Rhabditina</taxon>
        <taxon>Rhabditomorpha</taxon>
        <taxon>Rhabditoidea</taxon>
        <taxon>Rhabditidae</taxon>
        <taxon>Peloderinae</taxon>
        <taxon>Caenorhabditis</taxon>
    </lineage>
</organism>
<evidence type="ECO:0000313" key="3">
    <source>
        <dbReference type="EMBL" id="CAB3403470.1"/>
    </source>
</evidence>